<keyword evidence="3" id="KW-1185">Reference proteome</keyword>
<reference evidence="2 3" key="1">
    <citation type="submission" date="2018-05" db="EMBL/GenBank/DDBJ databases">
        <title>Genome sequencing and assembly of the regulated plant pathogen Lachnellula willkommii and related sister species for the development of diagnostic species identification markers.</title>
        <authorList>
            <person name="Giroux E."/>
            <person name="Bilodeau G."/>
        </authorList>
    </citation>
    <scope>NUCLEOTIDE SEQUENCE [LARGE SCALE GENOMIC DNA]</scope>
    <source>
        <strain evidence="2 3">CBS 185.66</strain>
    </source>
</reference>
<gene>
    <name evidence="2" type="ORF">LHYA1_G007251</name>
</gene>
<dbReference type="InterPro" id="IPR036249">
    <property type="entry name" value="Thioredoxin-like_sf"/>
</dbReference>
<feature type="domain" description="Thioredoxin" evidence="1">
    <location>
        <begin position="67"/>
        <end position="153"/>
    </location>
</feature>
<name>A0A8H8QXC5_9HELO</name>
<organism evidence="2 3">
    <name type="scientific">Lachnellula hyalina</name>
    <dbReference type="NCBI Taxonomy" id="1316788"/>
    <lineage>
        <taxon>Eukaryota</taxon>
        <taxon>Fungi</taxon>
        <taxon>Dikarya</taxon>
        <taxon>Ascomycota</taxon>
        <taxon>Pezizomycotina</taxon>
        <taxon>Leotiomycetes</taxon>
        <taxon>Helotiales</taxon>
        <taxon>Lachnaceae</taxon>
        <taxon>Lachnellula</taxon>
    </lineage>
</organism>
<sequence length="191" mass="21030">MIAKPAIRLLQVSIAHRNGSLTTSLPATLRTLRHFSSTKENRAKNRIYTPVRRPDDFSTNLLLSTSSRTPMLTLWTASYCNTCRTVSPIIQDLIESGVGEDEGGVSFCEVEFDAPDIMEGGLGMEYMITSMPTLLSFDRGEAQTQTKVVDARKMGDRDWMREWIKMEARRQGGGGGGGGTGLFGGLFGNMR</sequence>
<dbReference type="InterPro" id="IPR013766">
    <property type="entry name" value="Thioredoxin_domain"/>
</dbReference>
<dbReference type="CDD" id="cd02947">
    <property type="entry name" value="TRX_family"/>
    <property type="match status" value="1"/>
</dbReference>
<dbReference type="GeneID" id="41987449"/>
<comment type="caution">
    <text evidence="2">The sequence shown here is derived from an EMBL/GenBank/DDBJ whole genome shotgun (WGS) entry which is preliminary data.</text>
</comment>
<dbReference type="OrthoDB" id="19690at2759"/>
<dbReference type="RefSeq" id="XP_031003267.1">
    <property type="nucleotide sequence ID" value="XM_031152181.1"/>
</dbReference>
<dbReference type="EMBL" id="QGMH01000129">
    <property type="protein sequence ID" value="TVY24479.1"/>
    <property type="molecule type" value="Genomic_DNA"/>
</dbReference>
<dbReference type="SUPFAM" id="SSF52833">
    <property type="entry name" value="Thioredoxin-like"/>
    <property type="match status" value="1"/>
</dbReference>
<evidence type="ECO:0000259" key="1">
    <source>
        <dbReference type="Pfam" id="PF00085"/>
    </source>
</evidence>
<accession>A0A8H8QXC5</accession>
<evidence type="ECO:0000313" key="3">
    <source>
        <dbReference type="Proteomes" id="UP000431533"/>
    </source>
</evidence>
<dbReference type="Gene3D" id="3.40.30.10">
    <property type="entry name" value="Glutaredoxin"/>
    <property type="match status" value="1"/>
</dbReference>
<dbReference type="Pfam" id="PF00085">
    <property type="entry name" value="Thioredoxin"/>
    <property type="match status" value="1"/>
</dbReference>
<dbReference type="AlphaFoldDB" id="A0A8H8QXC5"/>
<dbReference type="Proteomes" id="UP000431533">
    <property type="component" value="Unassembled WGS sequence"/>
</dbReference>
<protein>
    <recommendedName>
        <fullName evidence="1">Thioredoxin domain-containing protein</fullName>
    </recommendedName>
</protein>
<proteinExistence type="predicted"/>
<evidence type="ECO:0000313" key="2">
    <source>
        <dbReference type="EMBL" id="TVY24479.1"/>
    </source>
</evidence>